<reference evidence="1 2" key="1">
    <citation type="submission" date="2020-03" db="EMBL/GenBank/DDBJ databases">
        <title>Propioniciclava sp. nov., isolated from Hydrophilus acuminatus.</title>
        <authorList>
            <person name="Hyun D.-W."/>
            <person name="Bae J.-W."/>
        </authorList>
    </citation>
    <scope>NUCLEOTIDE SEQUENCE [LARGE SCALE GENOMIC DNA]</scope>
    <source>
        <strain evidence="1 2">HDW11</strain>
    </source>
</reference>
<evidence type="ECO:0000313" key="1">
    <source>
        <dbReference type="EMBL" id="QIK71286.1"/>
    </source>
</evidence>
<name>A0A6G7Y3N1_9ACTN</name>
<dbReference type="EMBL" id="CP049865">
    <property type="protein sequence ID" value="QIK71286.1"/>
    <property type="molecule type" value="Genomic_DNA"/>
</dbReference>
<dbReference type="KEGG" id="prv:G7070_02045"/>
<dbReference type="RefSeq" id="WP_166231574.1">
    <property type="nucleotide sequence ID" value="NZ_CP049865.1"/>
</dbReference>
<dbReference type="SUPFAM" id="SSF50939">
    <property type="entry name" value="Sialidases"/>
    <property type="match status" value="1"/>
</dbReference>
<sequence length="453" mass="49307">MNSTDATGRPTPLAANADEQVINDNGAWCWFQDERALVDPDAGVLVVGSIAAAEGPGGEGRVGDLDVTVVDLRTGEATVTVLHPGFEVDDHDVPAFWRRTDGRWGVAYARHKSDDLSWYALSEPGDPTAWGEPQAFDWSDLTAQRGVTYSNLHRWDGRLWWFARAINDDPSALVSDDEGATWSFAGKLFTRDKVGYVNSYTRYSSAPDADRIDILATDHHPRDYDNSIYHGYLADGALRASDGSVVDAAPLDGDAPNQDALTTVIAAGTRMGGATLTHFWTTDIRRVGDQVAAVVTARADDRVGASDLSDPEWWGRLAPIPDHRFVYARLGADGTWGVHHLAPAGAGLLPHEQDYTGLAAIDPYDADTLYLSTPLDPRDGAPTAHHEIYRGHTTDRGATWTWDPVTQDSDADNLRPIVAPGDPSITPLLWFRGSMTASQHFDCEVVLRVLPRG</sequence>
<dbReference type="InterPro" id="IPR036278">
    <property type="entry name" value="Sialidase_sf"/>
</dbReference>
<protein>
    <recommendedName>
        <fullName evidence="3">BNR repeat-containing family member</fullName>
    </recommendedName>
</protein>
<evidence type="ECO:0000313" key="2">
    <source>
        <dbReference type="Proteomes" id="UP000501058"/>
    </source>
</evidence>
<accession>A0A6G7Y3N1</accession>
<dbReference type="AlphaFoldDB" id="A0A6G7Y3N1"/>
<keyword evidence="2" id="KW-1185">Reference proteome</keyword>
<organism evidence="1 2">
    <name type="scientific">Propioniciclava coleopterorum</name>
    <dbReference type="NCBI Taxonomy" id="2714937"/>
    <lineage>
        <taxon>Bacteria</taxon>
        <taxon>Bacillati</taxon>
        <taxon>Actinomycetota</taxon>
        <taxon>Actinomycetes</taxon>
        <taxon>Propionibacteriales</taxon>
        <taxon>Propionibacteriaceae</taxon>
        <taxon>Propioniciclava</taxon>
    </lineage>
</organism>
<gene>
    <name evidence="1" type="ORF">G7070_02045</name>
</gene>
<dbReference type="Pfam" id="PF15892">
    <property type="entry name" value="BNR_4"/>
    <property type="match status" value="1"/>
</dbReference>
<proteinExistence type="predicted"/>
<evidence type="ECO:0008006" key="3">
    <source>
        <dbReference type="Google" id="ProtNLM"/>
    </source>
</evidence>
<dbReference type="Proteomes" id="UP000501058">
    <property type="component" value="Chromosome"/>
</dbReference>